<dbReference type="EMBL" id="FOXP01000002">
    <property type="protein sequence ID" value="SFP46624.1"/>
    <property type="molecule type" value="Genomic_DNA"/>
</dbReference>
<organism evidence="1 2">
    <name type="scientific">Sphingomonas rubra</name>
    <dbReference type="NCBI Taxonomy" id="634430"/>
    <lineage>
        <taxon>Bacteria</taxon>
        <taxon>Pseudomonadati</taxon>
        <taxon>Pseudomonadota</taxon>
        <taxon>Alphaproteobacteria</taxon>
        <taxon>Sphingomonadales</taxon>
        <taxon>Sphingomonadaceae</taxon>
        <taxon>Sphingomonas</taxon>
    </lineage>
</organism>
<evidence type="ECO:0000313" key="2">
    <source>
        <dbReference type="Proteomes" id="UP000199586"/>
    </source>
</evidence>
<protein>
    <recommendedName>
        <fullName evidence="3">Polymer-forming protein</fullName>
    </recommendedName>
</protein>
<keyword evidence="2" id="KW-1185">Reference proteome</keyword>
<dbReference type="Proteomes" id="UP000199586">
    <property type="component" value="Unassembled WGS sequence"/>
</dbReference>
<proteinExistence type="predicted"/>
<sequence>MHNGNLTLDRSGRFDGMVNGSLTVAAGCRVEMAGMVNGALVVERDAHVVVSGMVNGATINRGGHVDVTGLVGD</sequence>
<gene>
    <name evidence="1" type="ORF">SAMN04488241_102110</name>
</gene>
<dbReference type="OrthoDB" id="9132921at2"/>
<accession>A0A1I5QJX8</accession>
<reference evidence="1 2" key="1">
    <citation type="submission" date="2016-10" db="EMBL/GenBank/DDBJ databases">
        <authorList>
            <person name="de Groot N.N."/>
        </authorList>
    </citation>
    <scope>NUCLEOTIDE SEQUENCE [LARGE SCALE GENOMIC DNA]</scope>
    <source>
        <strain evidence="1 2">CGMCC 1.9113</strain>
    </source>
</reference>
<evidence type="ECO:0008006" key="3">
    <source>
        <dbReference type="Google" id="ProtNLM"/>
    </source>
</evidence>
<dbReference type="AlphaFoldDB" id="A0A1I5QJX8"/>
<name>A0A1I5QJX8_9SPHN</name>
<evidence type="ECO:0000313" key="1">
    <source>
        <dbReference type="EMBL" id="SFP46624.1"/>
    </source>
</evidence>
<dbReference type="RefSeq" id="WP_093331119.1">
    <property type="nucleotide sequence ID" value="NZ_FOXP01000002.1"/>
</dbReference>
<dbReference type="STRING" id="634430.SAMN04488241_102110"/>